<evidence type="ECO:0000259" key="7">
    <source>
        <dbReference type="Pfam" id="PF20684"/>
    </source>
</evidence>
<organism evidence="8 9">
    <name type="scientific">Aspergillus indologenus CBS 114.80</name>
    <dbReference type="NCBI Taxonomy" id="1450541"/>
    <lineage>
        <taxon>Eukaryota</taxon>
        <taxon>Fungi</taxon>
        <taxon>Dikarya</taxon>
        <taxon>Ascomycota</taxon>
        <taxon>Pezizomycotina</taxon>
        <taxon>Eurotiomycetes</taxon>
        <taxon>Eurotiomycetidae</taxon>
        <taxon>Eurotiales</taxon>
        <taxon>Aspergillaceae</taxon>
        <taxon>Aspergillus</taxon>
        <taxon>Aspergillus subgen. Circumdati</taxon>
    </lineage>
</organism>
<dbReference type="AlphaFoldDB" id="A0A2V5IKQ1"/>
<protein>
    <recommendedName>
        <fullName evidence="7">Rhodopsin domain-containing protein</fullName>
    </recommendedName>
</protein>
<dbReference type="InterPro" id="IPR049326">
    <property type="entry name" value="Rhodopsin_dom_fungi"/>
</dbReference>
<dbReference type="InterPro" id="IPR052337">
    <property type="entry name" value="SAT4-like"/>
</dbReference>
<dbReference type="PANTHER" id="PTHR33048">
    <property type="entry name" value="PTH11-LIKE INTEGRAL MEMBRANE PROTEIN (AFU_ORTHOLOGUE AFUA_5G11245)"/>
    <property type="match status" value="1"/>
</dbReference>
<feature type="transmembrane region" description="Helical" evidence="6">
    <location>
        <begin position="228"/>
        <end position="252"/>
    </location>
</feature>
<evidence type="ECO:0000256" key="3">
    <source>
        <dbReference type="ARBA" id="ARBA00022989"/>
    </source>
</evidence>
<proteinExistence type="inferred from homology"/>
<evidence type="ECO:0000256" key="2">
    <source>
        <dbReference type="ARBA" id="ARBA00022692"/>
    </source>
</evidence>
<comment type="similarity">
    <text evidence="5">Belongs to the SAT4 family.</text>
</comment>
<sequence>MSTFIFAMRTSSRLCFSKDGLAWEDLIITLSWVLNIIRAAALQRSANAYRAVELTNLPESFPAAFFWAVFADSWAFLSIDIPKLGIAILTCRILRPPRWLQTSVIVSCVILNVLSTVGFVLCFVQCTPVAGQFDPWKYPHVKCWPRKVSLDYACAVGSLSAVIDILFSIWPGFIIWKLQMPTWKRVSAMGLMSIGIASCIFAFIKLYSNTTLLGVNDPIVQLDRVLQIALWNSIENVFVLIAACLPAAPPIIRAFSRALRRRTLKASPRKAYSFSRKLKVPGPYSDIISVELVHNAQKPGGWNSSDA</sequence>
<keyword evidence="3 6" id="KW-1133">Transmembrane helix</keyword>
<dbReference type="Proteomes" id="UP000248817">
    <property type="component" value="Unassembled WGS sequence"/>
</dbReference>
<name>A0A2V5IKQ1_9EURO</name>
<keyword evidence="9" id="KW-1185">Reference proteome</keyword>
<dbReference type="Pfam" id="PF20684">
    <property type="entry name" value="Fung_rhodopsin"/>
    <property type="match status" value="1"/>
</dbReference>
<feature type="transmembrane region" description="Helical" evidence="6">
    <location>
        <begin position="150"/>
        <end position="176"/>
    </location>
</feature>
<keyword evidence="2 6" id="KW-0812">Transmembrane</keyword>
<evidence type="ECO:0000313" key="8">
    <source>
        <dbReference type="EMBL" id="PYI29050.1"/>
    </source>
</evidence>
<feature type="domain" description="Rhodopsin" evidence="7">
    <location>
        <begin position="9"/>
        <end position="253"/>
    </location>
</feature>
<dbReference type="PANTHER" id="PTHR33048:SF155">
    <property type="entry name" value="INTEGRAL MEMBRANE PROTEIN"/>
    <property type="match status" value="1"/>
</dbReference>
<evidence type="ECO:0000256" key="1">
    <source>
        <dbReference type="ARBA" id="ARBA00004141"/>
    </source>
</evidence>
<keyword evidence="4 6" id="KW-0472">Membrane</keyword>
<reference evidence="8 9" key="1">
    <citation type="submission" date="2018-02" db="EMBL/GenBank/DDBJ databases">
        <title>The genomes of Aspergillus section Nigri reveals drivers in fungal speciation.</title>
        <authorList>
            <consortium name="DOE Joint Genome Institute"/>
            <person name="Vesth T.C."/>
            <person name="Nybo J."/>
            <person name="Theobald S."/>
            <person name="Brandl J."/>
            <person name="Frisvad J.C."/>
            <person name="Nielsen K.F."/>
            <person name="Lyhne E.K."/>
            <person name="Kogle M.E."/>
            <person name="Kuo A."/>
            <person name="Riley R."/>
            <person name="Clum A."/>
            <person name="Nolan M."/>
            <person name="Lipzen A."/>
            <person name="Salamov A."/>
            <person name="Henrissat B."/>
            <person name="Wiebenga A."/>
            <person name="De vries R.P."/>
            <person name="Grigoriev I.V."/>
            <person name="Mortensen U.H."/>
            <person name="Andersen M.R."/>
            <person name="Baker S.E."/>
        </authorList>
    </citation>
    <scope>NUCLEOTIDE SEQUENCE [LARGE SCALE GENOMIC DNA]</scope>
    <source>
        <strain evidence="8 9">CBS 114.80</strain>
    </source>
</reference>
<feature type="transmembrane region" description="Helical" evidence="6">
    <location>
        <begin position="21"/>
        <end position="41"/>
    </location>
</feature>
<gene>
    <name evidence="8" type="ORF">BP00DRAFT_448750</name>
</gene>
<evidence type="ECO:0000256" key="6">
    <source>
        <dbReference type="SAM" id="Phobius"/>
    </source>
</evidence>
<dbReference type="GO" id="GO:0016020">
    <property type="term" value="C:membrane"/>
    <property type="evidence" value="ECO:0007669"/>
    <property type="project" value="UniProtKB-SubCell"/>
</dbReference>
<dbReference type="EMBL" id="KZ825537">
    <property type="protein sequence ID" value="PYI29050.1"/>
    <property type="molecule type" value="Genomic_DNA"/>
</dbReference>
<evidence type="ECO:0000256" key="4">
    <source>
        <dbReference type="ARBA" id="ARBA00023136"/>
    </source>
</evidence>
<comment type="subcellular location">
    <subcellularLocation>
        <location evidence="1">Membrane</location>
        <topology evidence="1">Multi-pass membrane protein</topology>
    </subcellularLocation>
</comment>
<evidence type="ECO:0000256" key="5">
    <source>
        <dbReference type="ARBA" id="ARBA00038359"/>
    </source>
</evidence>
<feature type="transmembrane region" description="Helical" evidence="6">
    <location>
        <begin position="102"/>
        <end position="130"/>
    </location>
</feature>
<feature type="transmembrane region" description="Helical" evidence="6">
    <location>
        <begin position="188"/>
        <end position="208"/>
    </location>
</feature>
<accession>A0A2V5IKQ1</accession>
<evidence type="ECO:0000313" key="9">
    <source>
        <dbReference type="Proteomes" id="UP000248817"/>
    </source>
</evidence>